<evidence type="ECO:0000256" key="2">
    <source>
        <dbReference type="SAM" id="Phobius"/>
    </source>
</evidence>
<comment type="caution">
    <text evidence="3">The sequence shown here is derived from an EMBL/GenBank/DDBJ whole genome shotgun (WGS) entry which is preliminary data.</text>
</comment>
<evidence type="ECO:0000313" key="4">
    <source>
        <dbReference type="Proteomes" id="UP001501231"/>
    </source>
</evidence>
<proteinExistence type="predicted"/>
<evidence type="ECO:0000313" key="3">
    <source>
        <dbReference type="EMBL" id="GAA2458535.1"/>
    </source>
</evidence>
<dbReference type="Proteomes" id="UP001501231">
    <property type="component" value="Unassembled WGS sequence"/>
</dbReference>
<gene>
    <name evidence="3" type="ORF">GCM10010191_93110</name>
</gene>
<dbReference type="EMBL" id="BAAARW010000048">
    <property type="protein sequence ID" value="GAA2458535.1"/>
    <property type="molecule type" value="Genomic_DNA"/>
</dbReference>
<accession>A0ABP5XPG2</accession>
<keyword evidence="4" id="KW-1185">Reference proteome</keyword>
<feature type="transmembrane region" description="Helical" evidence="2">
    <location>
        <begin position="111"/>
        <end position="131"/>
    </location>
</feature>
<feature type="compositionally biased region" description="Basic and acidic residues" evidence="1">
    <location>
        <begin position="265"/>
        <end position="276"/>
    </location>
</feature>
<feature type="transmembrane region" description="Helical" evidence="2">
    <location>
        <begin position="138"/>
        <end position="157"/>
    </location>
</feature>
<feature type="region of interest" description="Disordered" evidence="1">
    <location>
        <begin position="1"/>
        <end position="51"/>
    </location>
</feature>
<organism evidence="3 4">
    <name type="scientific">Actinomadura vinacea</name>
    <dbReference type="NCBI Taxonomy" id="115336"/>
    <lineage>
        <taxon>Bacteria</taxon>
        <taxon>Bacillati</taxon>
        <taxon>Actinomycetota</taxon>
        <taxon>Actinomycetes</taxon>
        <taxon>Streptosporangiales</taxon>
        <taxon>Thermomonosporaceae</taxon>
        <taxon>Actinomadura</taxon>
    </lineage>
</organism>
<protein>
    <submittedName>
        <fullName evidence="3">Uncharacterized protein</fullName>
    </submittedName>
</protein>
<keyword evidence="2" id="KW-1133">Transmembrane helix</keyword>
<name>A0ABP5XPG2_9ACTN</name>
<reference evidence="4" key="1">
    <citation type="journal article" date="2019" name="Int. J. Syst. Evol. Microbiol.">
        <title>The Global Catalogue of Microorganisms (GCM) 10K type strain sequencing project: providing services to taxonomists for standard genome sequencing and annotation.</title>
        <authorList>
            <consortium name="The Broad Institute Genomics Platform"/>
            <consortium name="The Broad Institute Genome Sequencing Center for Infectious Disease"/>
            <person name="Wu L."/>
            <person name="Ma J."/>
        </authorList>
    </citation>
    <scope>NUCLEOTIDE SEQUENCE [LARGE SCALE GENOMIC DNA]</scope>
    <source>
        <strain evidence="4">JCM 3325</strain>
    </source>
</reference>
<feature type="region of interest" description="Disordered" evidence="1">
    <location>
        <begin position="215"/>
        <end position="276"/>
    </location>
</feature>
<keyword evidence="2" id="KW-0472">Membrane</keyword>
<dbReference type="RefSeq" id="WP_344598389.1">
    <property type="nucleotide sequence ID" value="NZ_BAAARW010000048.1"/>
</dbReference>
<keyword evidence="2" id="KW-0812">Transmembrane</keyword>
<feature type="transmembrane region" description="Helical" evidence="2">
    <location>
        <begin position="177"/>
        <end position="204"/>
    </location>
</feature>
<sequence length="276" mass="29070">MVGDQDSGEGAARSPDPPAEPRPAGPPSEAARPAFLPPADGHEPRFHPAYPPPYDPAAQGSLWNVAVVISGTLLLVSAFLPWAEARIVVDVFGRTLTRELGSVVGIEADTVVAAVPVLAMVSIGLAFWGLVGRDARACALAAVPGLLSLLVCALFVLRLDGLKDRLAAQELSVGYEVAVVTGWYLAVAMSLLVVGFSMAPSIALRIGTARAARRSPYPPPQYVPQQDAPPQGPDTDWAQPPQTRPVQGTPPVQAEPVQTQQADQPAEHEGPWQKPD</sequence>
<feature type="transmembrane region" description="Helical" evidence="2">
    <location>
        <begin position="62"/>
        <end position="83"/>
    </location>
</feature>
<feature type="compositionally biased region" description="Pro residues" evidence="1">
    <location>
        <begin position="15"/>
        <end position="26"/>
    </location>
</feature>
<evidence type="ECO:0000256" key="1">
    <source>
        <dbReference type="SAM" id="MobiDB-lite"/>
    </source>
</evidence>